<evidence type="ECO:0000259" key="5">
    <source>
        <dbReference type="PROSITE" id="PS51883"/>
    </source>
</evidence>
<feature type="domain" description="OBG-type G" evidence="4">
    <location>
        <begin position="302"/>
        <end position="521"/>
    </location>
</feature>
<dbReference type="GO" id="GO:0005525">
    <property type="term" value="F:GTP binding"/>
    <property type="evidence" value="ECO:0007669"/>
    <property type="project" value="UniProtKB-KW"/>
</dbReference>
<feature type="compositionally biased region" description="Low complexity" evidence="3">
    <location>
        <begin position="28"/>
        <end position="40"/>
    </location>
</feature>
<dbReference type="OrthoDB" id="347018at2759"/>
<dbReference type="PANTHER" id="PTHR11702">
    <property type="entry name" value="DEVELOPMENTALLY REGULATED GTP-BINDING PROTEIN-RELATED"/>
    <property type="match status" value="1"/>
</dbReference>
<dbReference type="GO" id="GO:0042254">
    <property type="term" value="P:ribosome biogenesis"/>
    <property type="evidence" value="ECO:0007669"/>
    <property type="project" value="UniProtKB-UniRule"/>
</dbReference>
<dbReference type="Gene3D" id="2.70.210.12">
    <property type="entry name" value="GTP1/OBG domain"/>
    <property type="match status" value="1"/>
</dbReference>
<dbReference type="AlphaFoldDB" id="A0A8K0JPI6"/>
<dbReference type="Pfam" id="PF01926">
    <property type="entry name" value="MMR_HSR1"/>
    <property type="match status" value="1"/>
</dbReference>
<organism evidence="6 7">
    <name type="scientific">Filobasidium floriforme</name>
    <dbReference type="NCBI Taxonomy" id="5210"/>
    <lineage>
        <taxon>Eukaryota</taxon>
        <taxon>Fungi</taxon>
        <taxon>Dikarya</taxon>
        <taxon>Basidiomycota</taxon>
        <taxon>Agaricomycotina</taxon>
        <taxon>Tremellomycetes</taxon>
        <taxon>Filobasidiales</taxon>
        <taxon>Filobasidiaceae</taxon>
        <taxon>Filobasidium</taxon>
    </lineage>
</organism>
<dbReference type="PROSITE" id="PS51883">
    <property type="entry name" value="OBG"/>
    <property type="match status" value="1"/>
</dbReference>
<dbReference type="Gene3D" id="3.40.50.300">
    <property type="entry name" value="P-loop containing nucleotide triphosphate hydrolases"/>
    <property type="match status" value="1"/>
</dbReference>
<feature type="region of interest" description="Disordered" evidence="3">
    <location>
        <begin position="523"/>
        <end position="587"/>
    </location>
</feature>
<dbReference type="InterPro" id="IPR027417">
    <property type="entry name" value="P-loop_NTPase"/>
</dbReference>
<feature type="compositionally biased region" description="Basic residues" evidence="3">
    <location>
        <begin position="55"/>
        <end position="67"/>
    </location>
</feature>
<gene>
    <name evidence="6" type="ORF">FFLO_01517</name>
</gene>
<reference evidence="6" key="1">
    <citation type="submission" date="2020-04" db="EMBL/GenBank/DDBJ databases">
        <title>Analysis of mating type loci in Filobasidium floriforme.</title>
        <authorList>
            <person name="Nowrousian M."/>
        </authorList>
    </citation>
    <scope>NUCLEOTIDE SEQUENCE</scope>
    <source>
        <strain evidence="6">CBS 6242</strain>
    </source>
</reference>
<dbReference type="Pfam" id="PF01018">
    <property type="entry name" value="GTP1_OBG"/>
    <property type="match status" value="1"/>
</dbReference>
<evidence type="ECO:0000256" key="3">
    <source>
        <dbReference type="SAM" id="MobiDB-lite"/>
    </source>
</evidence>
<evidence type="ECO:0000256" key="1">
    <source>
        <dbReference type="ARBA" id="ARBA00022741"/>
    </source>
</evidence>
<feature type="compositionally biased region" description="Polar residues" evidence="3">
    <location>
        <begin position="538"/>
        <end position="548"/>
    </location>
</feature>
<dbReference type="SUPFAM" id="SSF52540">
    <property type="entry name" value="P-loop containing nucleoside triphosphate hydrolases"/>
    <property type="match status" value="1"/>
</dbReference>
<evidence type="ECO:0000313" key="7">
    <source>
        <dbReference type="Proteomes" id="UP000812966"/>
    </source>
</evidence>
<dbReference type="InterPro" id="IPR031167">
    <property type="entry name" value="G_OBG"/>
</dbReference>
<dbReference type="Proteomes" id="UP000812966">
    <property type="component" value="Unassembled WGS sequence"/>
</dbReference>
<evidence type="ECO:0000259" key="4">
    <source>
        <dbReference type="PROSITE" id="PS51710"/>
    </source>
</evidence>
<evidence type="ECO:0000256" key="2">
    <source>
        <dbReference type="ARBA" id="ARBA00023134"/>
    </source>
</evidence>
<name>A0A8K0JPI6_9TREE</name>
<evidence type="ECO:0000313" key="6">
    <source>
        <dbReference type="EMBL" id="KAG7563085.1"/>
    </source>
</evidence>
<dbReference type="GO" id="GO:0005739">
    <property type="term" value="C:mitochondrion"/>
    <property type="evidence" value="ECO:0007669"/>
    <property type="project" value="TreeGrafter"/>
</dbReference>
<dbReference type="InterPro" id="IPR045086">
    <property type="entry name" value="OBG_GTPase"/>
</dbReference>
<proteinExistence type="predicted"/>
<dbReference type="PROSITE" id="PS51710">
    <property type="entry name" value="G_OBG"/>
    <property type="match status" value="1"/>
</dbReference>
<dbReference type="InterPro" id="IPR036726">
    <property type="entry name" value="GTP1_OBG_dom_sf"/>
</dbReference>
<protein>
    <recommendedName>
        <fullName evidence="8">GTPase</fullName>
    </recommendedName>
</protein>
<feature type="region of interest" description="Disordered" evidence="3">
    <location>
        <begin position="26"/>
        <end position="68"/>
    </location>
</feature>
<dbReference type="GO" id="GO:0003924">
    <property type="term" value="F:GTPase activity"/>
    <property type="evidence" value="ECO:0007669"/>
    <property type="project" value="InterPro"/>
</dbReference>
<comment type="caution">
    <text evidence="6">The sequence shown here is derived from an EMBL/GenBank/DDBJ whole genome shotgun (WGS) entry which is preliminary data.</text>
</comment>
<dbReference type="InterPro" id="IPR006073">
    <property type="entry name" value="GTP-bd"/>
</dbReference>
<keyword evidence="1" id="KW-0547">Nucleotide-binding</keyword>
<dbReference type="CDD" id="cd01898">
    <property type="entry name" value="Obg"/>
    <property type="match status" value="1"/>
</dbReference>
<sequence length="706" mass="77447">MLACYRVASRCPWQLRSLSFRVDRKRYTTSTSEDTSGESGVSQQGFGDVAGDLQRRRRRADQKRRQHGASFVDHTVITVRGGIGGSGAAAFVPVKSTSVGPPSGGNGGMGGNVYFTTSPHVTSLVSVPKRIRAANGANGSGSYRHGRNGVDTIVQLPVGTVIKEMHRETEEERLRRDELALGLDEETLLLERRARLFVKHPTGEIMDDDYDEAERTLFKEGRLTMPTREGILPKRRPETYTPLDLDVEKPLEKPVLVSAGGLGGLGNPHFYNSASPHRAPRLASRGLAPPIITLALELKLLADVGLVGFPNAGKSTILRALTGRRAEVAGYQFTTLNPQVGVVRVMDDGTWQGGLAEGEVVEETWKERQAEAEGIESAQPRVSRIDKGVEVVRFTMSDNPGLLPQASENYGLGHSFLRSIERSLALVYVLDLTRPNPEQDLMALRHELEAYKPGLSRKGRLVILNKADEVDEEQGKERRAAVETALERLKEEKETLDLVTVSGKYNLGLKKVVQRLGRYVTEAREAEEQEDERDVQVQSSADAATSKSLPEPASPAESAFDPLNPDVEVSSEGIPLNPSPLPNEILSPPRADLSSETLARLHKLAAIAPPESGSEEETRLLDGLSHLVGLMDQVKSVQLDSHRDNVEANDKLDKEAIRGLLTRGTRAVPEDVFDGVDRERTAREEVSGETVVGKDLLQWTYPRRSF</sequence>
<dbReference type="PANTHER" id="PTHR11702:SF31">
    <property type="entry name" value="MITOCHONDRIAL RIBOSOME-ASSOCIATED GTPASE 2"/>
    <property type="match status" value="1"/>
</dbReference>
<dbReference type="PRINTS" id="PR00326">
    <property type="entry name" value="GTP1OBG"/>
</dbReference>
<dbReference type="InterPro" id="IPR006169">
    <property type="entry name" value="GTP1_OBG_dom"/>
</dbReference>
<dbReference type="SUPFAM" id="SSF82051">
    <property type="entry name" value="Obg GTP-binding protein N-terminal domain"/>
    <property type="match status" value="1"/>
</dbReference>
<accession>A0A8K0JPI6</accession>
<feature type="domain" description="Obg" evidence="5">
    <location>
        <begin position="69"/>
        <end position="301"/>
    </location>
</feature>
<evidence type="ECO:0008006" key="8">
    <source>
        <dbReference type="Google" id="ProtNLM"/>
    </source>
</evidence>
<keyword evidence="2" id="KW-0342">GTP-binding</keyword>
<keyword evidence="7" id="KW-1185">Reference proteome</keyword>
<dbReference type="EMBL" id="JABELV010000021">
    <property type="protein sequence ID" value="KAG7563085.1"/>
    <property type="molecule type" value="Genomic_DNA"/>
</dbReference>